<keyword evidence="2" id="KW-1133">Transmembrane helix</keyword>
<reference evidence="3 4" key="1">
    <citation type="submission" date="2018-07" db="EMBL/GenBank/DDBJ databases">
        <authorList>
            <person name="Zhang Y."/>
            <person name="Wang L."/>
            <person name="Ma S."/>
        </authorList>
    </citation>
    <scope>NUCLEOTIDE SEQUENCE [LARGE SCALE GENOMIC DNA]</scope>
    <source>
        <strain evidence="3 4">4-2</strain>
    </source>
</reference>
<feature type="transmembrane region" description="Helical" evidence="2">
    <location>
        <begin position="221"/>
        <end position="241"/>
    </location>
</feature>
<feature type="transmembrane region" description="Helical" evidence="2">
    <location>
        <begin position="121"/>
        <end position="141"/>
    </location>
</feature>
<evidence type="ECO:0000313" key="3">
    <source>
        <dbReference type="EMBL" id="RMC37530.1"/>
    </source>
</evidence>
<organism evidence="3 4">
    <name type="scientific">Paracoccus alkanivorans</name>
    <dbReference type="NCBI Taxonomy" id="2116655"/>
    <lineage>
        <taxon>Bacteria</taxon>
        <taxon>Pseudomonadati</taxon>
        <taxon>Pseudomonadota</taxon>
        <taxon>Alphaproteobacteria</taxon>
        <taxon>Rhodobacterales</taxon>
        <taxon>Paracoccaceae</taxon>
        <taxon>Paracoccus</taxon>
    </lineage>
</organism>
<comment type="caution">
    <text evidence="3">The sequence shown here is derived from an EMBL/GenBank/DDBJ whole genome shotgun (WGS) entry which is preliminary data.</text>
</comment>
<name>A0A3M0MP88_9RHOB</name>
<keyword evidence="4" id="KW-1185">Reference proteome</keyword>
<proteinExistence type="predicted"/>
<keyword evidence="2" id="KW-0812">Transmembrane</keyword>
<feature type="transmembrane region" description="Helical" evidence="2">
    <location>
        <begin position="56"/>
        <end position="79"/>
    </location>
</feature>
<feature type="region of interest" description="Disordered" evidence="1">
    <location>
        <begin position="1"/>
        <end position="29"/>
    </location>
</feature>
<dbReference type="InterPro" id="IPR009495">
    <property type="entry name" value="NrsF"/>
</dbReference>
<gene>
    <name evidence="3" type="ORF">C9E81_01900</name>
</gene>
<feature type="transmembrane region" description="Helical" evidence="2">
    <location>
        <begin position="161"/>
        <end position="178"/>
    </location>
</feature>
<dbReference type="Pfam" id="PF06532">
    <property type="entry name" value="NrsF"/>
    <property type="match status" value="1"/>
</dbReference>
<evidence type="ECO:0000256" key="1">
    <source>
        <dbReference type="SAM" id="MobiDB-lite"/>
    </source>
</evidence>
<keyword evidence="2" id="KW-0472">Membrane</keyword>
<evidence type="ECO:0000256" key="2">
    <source>
        <dbReference type="SAM" id="Phobius"/>
    </source>
</evidence>
<dbReference type="AlphaFoldDB" id="A0A3M0MP88"/>
<sequence>MRPPARAGSGSVARGIASRAQAAGGDPEGGRVMKTDQLIAILAGDTVLPRRVVPRIFGFTAAGLVLPAAMALAILGVRGDLMQAMAAPVTMMKWLLPLGVALPAFVAAARLTRPQTRRVPMLWIALVAGIAAVTWLLLSVITTPAPELWPGVIGSSRQACLTSIISISALPLALAIRVMRDGASPAPMHCGACIGLAVGGLSAAIYALHCTEDAPLFFLTWYGLGILIVTGIGAVAGHYLLRW</sequence>
<accession>A0A3M0MP88</accession>
<dbReference type="EMBL" id="QOKZ01000001">
    <property type="protein sequence ID" value="RMC37530.1"/>
    <property type="molecule type" value="Genomic_DNA"/>
</dbReference>
<dbReference type="Proteomes" id="UP000273516">
    <property type="component" value="Unassembled WGS sequence"/>
</dbReference>
<dbReference type="OrthoDB" id="7764375at2"/>
<feature type="transmembrane region" description="Helical" evidence="2">
    <location>
        <begin position="91"/>
        <end position="109"/>
    </location>
</feature>
<evidence type="ECO:0000313" key="4">
    <source>
        <dbReference type="Proteomes" id="UP000273516"/>
    </source>
</evidence>
<protein>
    <submittedName>
        <fullName evidence="3">DUF1109 domain-containing protein</fullName>
    </submittedName>
</protein>
<feature type="transmembrane region" description="Helical" evidence="2">
    <location>
        <begin position="190"/>
        <end position="209"/>
    </location>
</feature>